<keyword evidence="4" id="KW-1185">Reference proteome</keyword>
<evidence type="ECO:0000313" key="2">
    <source>
        <dbReference type="EMBL" id="KEH35482.1"/>
    </source>
</evidence>
<keyword evidence="2" id="KW-0812">Transmembrane</keyword>
<protein>
    <submittedName>
        <fullName evidence="2">Transmembrane protein, putative</fullName>
    </submittedName>
</protein>
<name>A0A072V0Y7_MEDTR</name>
<reference evidence="2 4" key="1">
    <citation type="journal article" date="2011" name="Nature">
        <title>The Medicago genome provides insight into the evolution of rhizobial symbioses.</title>
        <authorList>
            <person name="Young N.D."/>
            <person name="Debelle F."/>
            <person name="Oldroyd G.E."/>
            <person name="Geurts R."/>
            <person name="Cannon S.B."/>
            <person name="Udvardi M.K."/>
            <person name="Benedito V.A."/>
            <person name="Mayer K.F."/>
            <person name="Gouzy J."/>
            <person name="Schoof H."/>
            <person name="Van de Peer Y."/>
            <person name="Proost S."/>
            <person name="Cook D.R."/>
            <person name="Meyers B.C."/>
            <person name="Spannagl M."/>
            <person name="Cheung F."/>
            <person name="De Mita S."/>
            <person name="Krishnakumar V."/>
            <person name="Gundlach H."/>
            <person name="Zhou S."/>
            <person name="Mudge J."/>
            <person name="Bharti A.K."/>
            <person name="Murray J.D."/>
            <person name="Naoumkina M.A."/>
            <person name="Rosen B."/>
            <person name="Silverstein K.A."/>
            <person name="Tang H."/>
            <person name="Rombauts S."/>
            <person name="Zhao P.X."/>
            <person name="Zhou P."/>
            <person name="Barbe V."/>
            <person name="Bardou P."/>
            <person name="Bechner M."/>
            <person name="Bellec A."/>
            <person name="Berger A."/>
            <person name="Berges H."/>
            <person name="Bidwell S."/>
            <person name="Bisseling T."/>
            <person name="Choisne N."/>
            <person name="Couloux A."/>
            <person name="Denny R."/>
            <person name="Deshpande S."/>
            <person name="Dai X."/>
            <person name="Doyle J.J."/>
            <person name="Dudez A.M."/>
            <person name="Farmer A.D."/>
            <person name="Fouteau S."/>
            <person name="Franken C."/>
            <person name="Gibelin C."/>
            <person name="Gish J."/>
            <person name="Goldstein S."/>
            <person name="Gonzalez A.J."/>
            <person name="Green P.J."/>
            <person name="Hallab A."/>
            <person name="Hartog M."/>
            <person name="Hua A."/>
            <person name="Humphray S.J."/>
            <person name="Jeong D.H."/>
            <person name="Jing Y."/>
            <person name="Jocker A."/>
            <person name="Kenton S.M."/>
            <person name="Kim D.J."/>
            <person name="Klee K."/>
            <person name="Lai H."/>
            <person name="Lang C."/>
            <person name="Lin S."/>
            <person name="Macmil S.L."/>
            <person name="Magdelenat G."/>
            <person name="Matthews L."/>
            <person name="McCorrison J."/>
            <person name="Monaghan E.L."/>
            <person name="Mun J.H."/>
            <person name="Najar F.Z."/>
            <person name="Nicholson C."/>
            <person name="Noirot C."/>
            <person name="O'Bleness M."/>
            <person name="Paule C.R."/>
            <person name="Poulain J."/>
            <person name="Prion F."/>
            <person name="Qin B."/>
            <person name="Qu C."/>
            <person name="Retzel E.F."/>
            <person name="Riddle C."/>
            <person name="Sallet E."/>
            <person name="Samain S."/>
            <person name="Samson N."/>
            <person name="Sanders I."/>
            <person name="Saurat O."/>
            <person name="Scarpelli C."/>
            <person name="Schiex T."/>
            <person name="Segurens B."/>
            <person name="Severin A.J."/>
            <person name="Sherrier D.J."/>
            <person name="Shi R."/>
            <person name="Sims S."/>
            <person name="Singer S.R."/>
            <person name="Sinharoy S."/>
            <person name="Sterck L."/>
            <person name="Viollet A."/>
            <person name="Wang B.B."/>
            <person name="Wang K."/>
            <person name="Wang M."/>
            <person name="Wang X."/>
            <person name="Warfsmann J."/>
            <person name="Weissenbach J."/>
            <person name="White D.D."/>
            <person name="White J.D."/>
            <person name="Wiley G.B."/>
            <person name="Wincker P."/>
            <person name="Xing Y."/>
            <person name="Yang L."/>
            <person name="Yao Z."/>
            <person name="Ying F."/>
            <person name="Zhai J."/>
            <person name="Zhou L."/>
            <person name="Zuber A."/>
            <person name="Denarie J."/>
            <person name="Dixon R.A."/>
            <person name="May G.D."/>
            <person name="Schwartz D.C."/>
            <person name="Rogers J."/>
            <person name="Quetier F."/>
            <person name="Town C.D."/>
            <person name="Roe B.A."/>
        </authorList>
    </citation>
    <scope>NUCLEOTIDE SEQUENCE [LARGE SCALE GENOMIC DNA]</scope>
    <source>
        <strain evidence="2">A17</strain>
        <strain evidence="3 4">cv. Jemalong A17</strain>
    </source>
</reference>
<dbReference type="HOGENOM" id="CLU_202912_0_0_1"/>
<dbReference type="EnsemblPlants" id="KEH35482">
    <property type="protein sequence ID" value="KEH35482"/>
    <property type="gene ID" value="MTR_3g092435"/>
</dbReference>
<gene>
    <name evidence="2" type="ordered locus">MTR_3g092435</name>
</gene>
<dbReference type="EMBL" id="CM001219">
    <property type="protein sequence ID" value="KEH35482.1"/>
    <property type="molecule type" value="Genomic_DNA"/>
</dbReference>
<sequence>MAPIFNASKLKSFVNHLALLLLLIMSSMIVSSAQSNFKHGRKLFQEDVPAYGGYPGGGGYTP</sequence>
<evidence type="ECO:0000313" key="4">
    <source>
        <dbReference type="Proteomes" id="UP000002051"/>
    </source>
</evidence>
<reference evidence="3" key="3">
    <citation type="submission" date="2015-04" db="UniProtKB">
        <authorList>
            <consortium name="EnsemblPlants"/>
        </authorList>
    </citation>
    <scope>IDENTIFICATION</scope>
    <source>
        <strain evidence="3">cv. Jemalong A17</strain>
    </source>
</reference>
<keyword evidence="2" id="KW-0472">Membrane</keyword>
<evidence type="ECO:0000313" key="3">
    <source>
        <dbReference type="EnsemblPlants" id="KEH35482"/>
    </source>
</evidence>
<feature type="signal peptide" evidence="1">
    <location>
        <begin position="1"/>
        <end position="33"/>
    </location>
</feature>
<reference evidence="2 4" key="2">
    <citation type="journal article" date="2014" name="BMC Genomics">
        <title>An improved genome release (version Mt4.0) for the model legume Medicago truncatula.</title>
        <authorList>
            <person name="Tang H."/>
            <person name="Krishnakumar V."/>
            <person name="Bidwell S."/>
            <person name="Rosen B."/>
            <person name="Chan A."/>
            <person name="Zhou S."/>
            <person name="Gentzbittel L."/>
            <person name="Childs K.L."/>
            <person name="Yandell M."/>
            <person name="Gundlach H."/>
            <person name="Mayer K.F."/>
            <person name="Schwartz D.C."/>
            <person name="Town C.D."/>
        </authorList>
    </citation>
    <scope>GENOME REANNOTATION</scope>
    <source>
        <strain evidence="2">A17</strain>
        <strain evidence="3 4">cv. Jemalong A17</strain>
    </source>
</reference>
<dbReference type="AlphaFoldDB" id="A0A072V0Y7"/>
<organism evidence="2 4">
    <name type="scientific">Medicago truncatula</name>
    <name type="common">Barrel medic</name>
    <name type="synonym">Medicago tribuloides</name>
    <dbReference type="NCBI Taxonomy" id="3880"/>
    <lineage>
        <taxon>Eukaryota</taxon>
        <taxon>Viridiplantae</taxon>
        <taxon>Streptophyta</taxon>
        <taxon>Embryophyta</taxon>
        <taxon>Tracheophyta</taxon>
        <taxon>Spermatophyta</taxon>
        <taxon>Magnoliopsida</taxon>
        <taxon>eudicotyledons</taxon>
        <taxon>Gunneridae</taxon>
        <taxon>Pentapetalae</taxon>
        <taxon>rosids</taxon>
        <taxon>fabids</taxon>
        <taxon>Fabales</taxon>
        <taxon>Fabaceae</taxon>
        <taxon>Papilionoideae</taxon>
        <taxon>50 kb inversion clade</taxon>
        <taxon>NPAAA clade</taxon>
        <taxon>Hologalegina</taxon>
        <taxon>IRL clade</taxon>
        <taxon>Trifolieae</taxon>
        <taxon>Medicago</taxon>
    </lineage>
</organism>
<keyword evidence="1" id="KW-0732">Signal</keyword>
<proteinExistence type="predicted"/>
<feature type="chain" id="PRO_5014500170" evidence="1">
    <location>
        <begin position="34"/>
        <end position="62"/>
    </location>
</feature>
<evidence type="ECO:0000256" key="1">
    <source>
        <dbReference type="SAM" id="SignalP"/>
    </source>
</evidence>
<dbReference type="Proteomes" id="UP000002051">
    <property type="component" value="Chromosome 3"/>
</dbReference>
<accession>A0A072V0Y7</accession>